<dbReference type="Proteomes" id="UP000799770">
    <property type="component" value="Unassembled WGS sequence"/>
</dbReference>
<accession>A0A6A5YEZ8</accession>
<sequence>MAPKRPASPLPPPPGQRMRTVTPAEVHLLTEPTEATANQCAIRRFDSLDDIAHNLPNKVLELISREVLTTETGIIYGARRGGGHVFFSATRKNPTPWNQLGKAHAWFQCKELTHNTLQIDGKHLSEITRTDKQFEPLQRHRITVTTYDVHRKNLGHVEAFGSFGIGWFPEFWDLHGILGWARHKDPVSMKIRVHGWQFDNSRGITETLFEFYQFGITAHKALRNDDKYDKYGLYDQEMLEDWWACHAVPNVRFFPQYENYSGKALLRGMKAFKDQLPNCAYDHIIDMVRNGV</sequence>
<evidence type="ECO:0000313" key="2">
    <source>
        <dbReference type="Proteomes" id="UP000799770"/>
    </source>
</evidence>
<organism evidence="1 2">
    <name type="scientific">Lophiotrema nucula</name>
    <dbReference type="NCBI Taxonomy" id="690887"/>
    <lineage>
        <taxon>Eukaryota</taxon>
        <taxon>Fungi</taxon>
        <taxon>Dikarya</taxon>
        <taxon>Ascomycota</taxon>
        <taxon>Pezizomycotina</taxon>
        <taxon>Dothideomycetes</taxon>
        <taxon>Pleosporomycetidae</taxon>
        <taxon>Pleosporales</taxon>
        <taxon>Lophiotremataceae</taxon>
        <taxon>Lophiotrema</taxon>
    </lineage>
</organism>
<dbReference type="EMBL" id="ML977370">
    <property type="protein sequence ID" value="KAF2105869.1"/>
    <property type="molecule type" value="Genomic_DNA"/>
</dbReference>
<dbReference type="AlphaFoldDB" id="A0A6A5YEZ8"/>
<proteinExistence type="predicted"/>
<gene>
    <name evidence="1" type="ORF">BDV96DRAFT_607884</name>
</gene>
<keyword evidence="2" id="KW-1185">Reference proteome</keyword>
<evidence type="ECO:0000313" key="1">
    <source>
        <dbReference type="EMBL" id="KAF2105869.1"/>
    </source>
</evidence>
<reference evidence="1" key="1">
    <citation type="journal article" date="2020" name="Stud. Mycol.">
        <title>101 Dothideomycetes genomes: a test case for predicting lifestyles and emergence of pathogens.</title>
        <authorList>
            <person name="Haridas S."/>
            <person name="Albert R."/>
            <person name="Binder M."/>
            <person name="Bloem J."/>
            <person name="Labutti K."/>
            <person name="Salamov A."/>
            <person name="Andreopoulos B."/>
            <person name="Baker S."/>
            <person name="Barry K."/>
            <person name="Bills G."/>
            <person name="Bluhm B."/>
            <person name="Cannon C."/>
            <person name="Castanera R."/>
            <person name="Culley D."/>
            <person name="Daum C."/>
            <person name="Ezra D."/>
            <person name="Gonzalez J."/>
            <person name="Henrissat B."/>
            <person name="Kuo A."/>
            <person name="Liang C."/>
            <person name="Lipzen A."/>
            <person name="Lutzoni F."/>
            <person name="Magnuson J."/>
            <person name="Mondo S."/>
            <person name="Nolan M."/>
            <person name="Ohm R."/>
            <person name="Pangilinan J."/>
            <person name="Park H.-J."/>
            <person name="Ramirez L."/>
            <person name="Alfaro M."/>
            <person name="Sun H."/>
            <person name="Tritt A."/>
            <person name="Yoshinaga Y."/>
            <person name="Zwiers L.-H."/>
            <person name="Turgeon B."/>
            <person name="Goodwin S."/>
            <person name="Spatafora J."/>
            <person name="Crous P."/>
            <person name="Grigoriev I."/>
        </authorList>
    </citation>
    <scope>NUCLEOTIDE SEQUENCE</scope>
    <source>
        <strain evidence="1">CBS 627.86</strain>
    </source>
</reference>
<name>A0A6A5YEZ8_9PLEO</name>
<protein>
    <submittedName>
        <fullName evidence="1">Uncharacterized protein</fullName>
    </submittedName>
</protein>